<comment type="caution">
    <text evidence="3">The sequence shown here is derived from an EMBL/GenBank/DDBJ whole genome shotgun (WGS) entry which is preliminary data.</text>
</comment>
<evidence type="ECO:0000259" key="2">
    <source>
        <dbReference type="Pfam" id="PF07331"/>
    </source>
</evidence>
<evidence type="ECO:0000313" key="4">
    <source>
        <dbReference type="Proteomes" id="UP000636264"/>
    </source>
</evidence>
<keyword evidence="1" id="KW-0812">Transmembrane</keyword>
<feature type="domain" description="DUF1468" evidence="2">
    <location>
        <begin position="26"/>
        <end position="179"/>
    </location>
</feature>
<dbReference type="Pfam" id="PF07331">
    <property type="entry name" value="TctB"/>
    <property type="match status" value="1"/>
</dbReference>
<dbReference type="AlphaFoldDB" id="A0A916S380"/>
<sequence>MSREINEGAAGTESVLAGPPRVVDFAAGAVFVLIALIASWSLWTDPYLELGKVGDDPGPSFIPWIGTTVIGLGGLAQMIWVLIKAKKAGVLKTSGEFVVAKLWLPALLVVSLIIYQLAMKPLGFFTASIIFALPWVAVFHWRSGGAFTKRYLIQLPLEAVLIAGGIYSLFYYGINVPFP</sequence>
<evidence type="ECO:0000256" key="1">
    <source>
        <dbReference type="SAM" id="Phobius"/>
    </source>
</evidence>
<dbReference type="EMBL" id="BMIF01000025">
    <property type="protein sequence ID" value="GGA82213.1"/>
    <property type="molecule type" value="Genomic_DNA"/>
</dbReference>
<feature type="transmembrane region" description="Helical" evidence="1">
    <location>
        <begin position="22"/>
        <end position="41"/>
    </location>
</feature>
<protein>
    <recommendedName>
        <fullName evidence="2">DUF1468 domain-containing protein</fullName>
    </recommendedName>
</protein>
<keyword evidence="1" id="KW-1133">Transmembrane helix</keyword>
<organism evidence="3 4">
    <name type="scientific">Nitratireductor aestuarii</name>
    <dbReference type="NCBI Taxonomy" id="1735103"/>
    <lineage>
        <taxon>Bacteria</taxon>
        <taxon>Pseudomonadati</taxon>
        <taxon>Pseudomonadota</taxon>
        <taxon>Alphaproteobacteria</taxon>
        <taxon>Hyphomicrobiales</taxon>
        <taxon>Phyllobacteriaceae</taxon>
        <taxon>Nitratireductor</taxon>
    </lineage>
</organism>
<proteinExistence type="predicted"/>
<name>A0A916S380_9HYPH</name>
<keyword evidence="1" id="KW-0472">Membrane</keyword>
<keyword evidence="4" id="KW-1185">Reference proteome</keyword>
<reference evidence="3" key="1">
    <citation type="journal article" date="2014" name="Int. J. Syst. Evol. Microbiol.">
        <title>Complete genome sequence of Corynebacterium casei LMG S-19264T (=DSM 44701T), isolated from a smear-ripened cheese.</title>
        <authorList>
            <consortium name="US DOE Joint Genome Institute (JGI-PGF)"/>
            <person name="Walter F."/>
            <person name="Albersmeier A."/>
            <person name="Kalinowski J."/>
            <person name="Ruckert C."/>
        </authorList>
    </citation>
    <scope>NUCLEOTIDE SEQUENCE</scope>
    <source>
        <strain evidence="3">CGMCC 1.15320</strain>
    </source>
</reference>
<gene>
    <name evidence="3" type="ORF">GCM10011385_40540</name>
</gene>
<evidence type="ECO:0000313" key="3">
    <source>
        <dbReference type="EMBL" id="GGA82213.1"/>
    </source>
</evidence>
<feature type="transmembrane region" description="Helical" evidence="1">
    <location>
        <begin position="95"/>
        <end position="115"/>
    </location>
</feature>
<dbReference type="RefSeq" id="WP_188722930.1">
    <property type="nucleotide sequence ID" value="NZ_BMIF01000025.1"/>
</dbReference>
<reference evidence="3" key="2">
    <citation type="submission" date="2020-09" db="EMBL/GenBank/DDBJ databases">
        <authorList>
            <person name="Sun Q."/>
            <person name="Zhou Y."/>
        </authorList>
    </citation>
    <scope>NUCLEOTIDE SEQUENCE</scope>
    <source>
        <strain evidence="3">CGMCC 1.15320</strain>
    </source>
</reference>
<feature type="transmembrane region" description="Helical" evidence="1">
    <location>
        <begin position="121"/>
        <end position="139"/>
    </location>
</feature>
<dbReference type="Proteomes" id="UP000636264">
    <property type="component" value="Unassembled WGS sequence"/>
</dbReference>
<feature type="transmembrane region" description="Helical" evidence="1">
    <location>
        <begin position="151"/>
        <end position="174"/>
    </location>
</feature>
<feature type="transmembrane region" description="Helical" evidence="1">
    <location>
        <begin position="61"/>
        <end position="83"/>
    </location>
</feature>
<accession>A0A916S380</accession>
<dbReference type="InterPro" id="IPR009936">
    <property type="entry name" value="DUF1468"/>
</dbReference>